<dbReference type="EMBL" id="WMJX01000057">
    <property type="protein sequence ID" value="MTG99289.1"/>
    <property type="molecule type" value="Genomic_DNA"/>
</dbReference>
<sequence>MKTEKIILLQSLLSPEEHNAILNEMRDKVEDDKLLHYLLGNDFFFKLNLNEKHQETALIDFIVQRAFELDMEFSKDINTLHKKIKNVYRKKDFLPLELNQYTLQKLKKTLHKDYTIGSLNKADDFVYLCILKKKNLKKLRNLHFPFGDFEKISDTFDQDN</sequence>
<protein>
    <submittedName>
        <fullName evidence="1">Uncharacterized protein</fullName>
    </submittedName>
</protein>
<evidence type="ECO:0000313" key="1">
    <source>
        <dbReference type="EMBL" id="MTG99289.1"/>
    </source>
</evidence>
<name>A0A6I3LI68_9FLAO</name>
<comment type="caution">
    <text evidence="1">The sequence shown here is derived from an EMBL/GenBank/DDBJ whole genome shotgun (WGS) entry which is preliminary data.</text>
</comment>
<evidence type="ECO:0000313" key="2">
    <source>
        <dbReference type="Proteomes" id="UP000438760"/>
    </source>
</evidence>
<organism evidence="1 2">
    <name type="scientific">Myroides albus</name>
    <dbReference type="NCBI Taxonomy" id="2562892"/>
    <lineage>
        <taxon>Bacteria</taxon>
        <taxon>Pseudomonadati</taxon>
        <taxon>Bacteroidota</taxon>
        <taxon>Flavobacteriia</taxon>
        <taxon>Flavobacteriales</taxon>
        <taxon>Flavobacteriaceae</taxon>
        <taxon>Myroides</taxon>
    </lineage>
</organism>
<dbReference type="RefSeq" id="WP_155093286.1">
    <property type="nucleotide sequence ID" value="NZ_CP102754.1"/>
</dbReference>
<dbReference type="Proteomes" id="UP000438760">
    <property type="component" value="Unassembled WGS sequence"/>
</dbReference>
<keyword evidence="2" id="KW-1185">Reference proteome</keyword>
<reference evidence="1 2" key="1">
    <citation type="submission" date="2019-11" db="EMBL/GenBank/DDBJ databases">
        <title>Genome of Strain BIT-d1.</title>
        <authorList>
            <person name="Yang Y."/>
        </authorList>
    </citation>
    <scope>NUCLEOTIDE SEQUENCE [LARGE SCALE GENOMIC DNA]</scope>
    <source>
        <strain evidence="1 2">BIT-d1</strain>
    </source>
</reference>
<accession>A0A6I3LI68</accession>
<dbReference type="AlphaFoldDB" id="A0A6I3LI68"/>
<proteinExistence type="predicted"/>
<gene>
    <name evidence="1" type="ORF">GJV76_14345</name>
</gene>